<dbReference type="OrthoDB" id="27483at2759"/>
<reference evidence="2" key="1">
    <citation type="journal article" date="2020" name="Stud. Mycol.">
        <title>101 Dothideomycetes genomes: a test case for predicting lifestyles and emergence of pathogens.</title>
        <authorList>
            <person name="Haridas S."/>
            <person name="Albert R."/>
            <person name="Binder M."/>
            <person name="Bloem J."/>
            <person name="Labutti K."/>
            <person name="Salamov A."/>
            <person name="Andreopoulos B."/>
            <person name="Baker S."/>
            <person name="Barry K."/>
            <person name="Bills G."/>
            <person name="Bluhm B."/>
            <person name="Cannon C."/>
            <person name="Castanera R."/>
            <person name="Culley D."/>
            <person name="Daum C."/>
            <person name="Ezra D."/>
            <person name="Gonzalez J."/>
            <person name="Henrissat B."/>
            <person name="Kuo A."/>
            <person name="Liang C."/>
            <person name="Lipzen A."/>
            <person name="Lutzoni F."/>
            <person name="Magnuson J."/>
            <person name="Mondo S."/>
            <person name="Nolan M."/>
            <person name="Ohm R."/>
            <person name="Pangilinan J."/>
            <person name="Park H.-J."/>
            <person name="Ramirez L."/>
            <person name="Alfaro M."/>
            <person name="Sun H."/>
            <person name="Tritt A."/>
            <person name="Yoshinaga Y."/>
            <person name="Zwiers L.-H."/>
            <person name="Turgeon B."/>
            <person name="Goodwin S."/>
            <person name="Spatafora J."/>
            <person name="Crous P."/>
            <person name="Grigoriev I."/>
        </authorList>
    </citation>
    <scope>NUCLEOTIDE SEQUENCE</scope>
    <source>
        <strain evidence="2">CBS 113979</strain>
    </source>
</reference>
<keyword evidence="3" id="KW-1185">Reference proteome</keyword>
<organism evidence="2 3">
    <name type="scientific">Aulographum hederae CBS 113979</name>
    <dbReference type="NCBI Taxonomy" id="1176131"/>
    <lineage>
        <taxon>Eukaryota</taxon>
        <taxon>Fungi</taxon>
        <taxon>Dikarya</taxon>
        <taxon>Ascomycota</taxon>
        <taxon>Pezizomycotina</taxon>
        <taxon>Dothideomycetes</taxon>
        <taxon>Pleosporomycetidae</taxon>
        <taxon>Aulographales</taxon>
        <taxon>Aulographaceae</taxon>
    </lineage>
</organism>
<accession>A0A6G1HHK9</accession>
<dbReference type="Proteomes" id="UP000800041">
    <property type="component" value="Unassembled WGS sequence"/>
</dbReference>
<name>A0A6G1HHK9_9PEZI</name>
<dbReference type="AlphaFoldDB" id="A0A6G1HHK9"/>
<evidence type="ECO:0000313" key="3">
    <source>
        <dbReference type="Proteomes" id="UP000800041"/>
    </source>
</evidence>
<dbReference type="EMBL" id="ML977137">
    <property type="protein sequence ID" value="KAF1992510.1"/>
    <property type="molecule type" value="Genomic_DNA"/>
</dbReference>
<protein>
    <submittedName>
        <fullName evidence="2">Uncharacterized protein</fullName>
    </submittedName>
</protein>
<gene>
    <name evidence="2" type="ORF">K402DRAFT_7939</name>
</gene>
<proteinExistence type="predicted"/>
<evidence type="ECO:0000256" key="1">
    <source>
        <dbReference type="SAM" id="MobiDB-lite"/>
    </source>
</evidence>
<evidence type="ECO:0000313" key="2">
    <source>
        <dbReference type="EMBL" id="KAF1992510.1"/>
    </source>
</evidence>
<feature type="region of interest" description="Disordered" evidence="1">
    <location>
        <begin position="288"/>
        <end position="311"/>
    </location>
</feature>
<sequence>MKNTTFVLQFACSLYETRSNGRIPEVEVVSRYRILIDRAIPSMNLSNSTCINPRNITFFTCQESSDPRGPGRESYILLNLLQKLFETLLELHLDSDVHKLLVVLIRESERASENNLKLVLVPFLHFLVSNSERLGISLSRFLYEHFFQRVMDAYIKRYVRQEPVLVEQGRGKKLERERITRQYDAAVKSWKLRAEEAQREIWRFDQTKLRALLGENYSRISDMRDVRLEFQAQRPPLPPFYLPTNHPAFGGRGRYERPTAAAGNTRLQSQATYQARPSLTEISRSISEQFSQQKVGTKRKAESQIVDLTQD</sequence>